<dbReference type="Proteomes" id="UP000195609">
    <property type="component" value="Chromosome"/>
</dbReference>
<evidence type="ECO:0000313" key="1">
    <source>
        <dbReference type="EMBL" id="ARY92342.1"/>
    </source>
</evidence>
<evidence type="ECO:0000313" key="2">
    <source>
        <dbReference type="Proteomes" id="UP000195609"/>
    </source>
</evidence>
<name>A0AAN1F046_LACCA</name>
<gene>
    <name evidence="1" type="ORF">BGL52_11470</name>
</gene>
<reference evidence="1 2" key="1">
    <citation type="journal article" date="2017" name="Front. Immunol.">
        <title>Complete Genome Sequence of Lactobacillus casei LC5, a Potential Probiotics for Atopic Dermatitis.</title>
        <authorList>
            <person name="Kang J."/>
            <person name="Chung W.H."/>
            <person name="Lim T.J."/>
            <person name="Whon T.W."/>
            <person name="Lim S."/>
            <person name="Nam Y.D."/>
        </authorList>
    </citation>
    <scope>NUCLEOTIDE SEQUENCE [LARGE SCALE GENOMIC DNA]</scope>
    <source>
        <strain evidence="1 2">LC5</strain>
    </source>
</reference>
<dbReference type="EMBL" id="CP017065">
    <property type="protein sequence ID" value="ARY92342.1"/>
    <property type="molecule type" value="Genomic_DNA"/>
</dbReference>
<proteinExistence type="predicted"/>
<protein>
    <submittedName>
        <fullName evidence="1">Uncharacterized protein</fullName>
    </submittedName>
</protein>
<dbReference type="AlphaFoldDB" id="A0AAN1F046"/>
<organism evidence="1 2">
    <name type="scientific">Lacticaseibacillus casei</name>
    <name type="common">Lactobacillus casei</name>
    <dbReference type="NCBI Taxonomy" id="1582"/>
    <lineage>
        <taxon>Bacteria</taxon>
        <taxon>Bacillati</taxon>
        <taxon>Bacillota</taxon>
        <taxon>Bacilli</taxon>
        <taxon>Lactobacillales</taxon>
        <taxon>Lactobacillaceae</taxon>
        <taxon>Lacticaseibacillus</taxon>
    </lineage>
</organism>
<accession>A0AAN1F046</accession>
<sequence>MNIVMITGHAKQDFLKTNIGVTGSEALALIDKMNRLAQQLVEMKSMAKIDQQGQAGIIGELTAITSKLDIRIALKLYSR</sequence>